<dbReference type="AlphaFoldDB" id="A0A067PTM6"/>
<evidence type="ECO:0000259" key="1">
    <source>
        <dbReference type="Pfam" id="PF18721"/>
    </source>
</evidence>
<feature type="domain" description="CxC6 like cysteine cluster associated with KDZ" evidence="1">
    <location>
        <begin position="2"/>
        <end position="52"/>
    </location>
</feature>
<sequence length="309" mass="35097">QICSYDSCGLPLVNYRDGRFCQGHATYERRCGIRECPHDALQDAPACDNHLALYRKFELHFGRDRSLFANRRQMRRMQAIQSGEQRMEWEPAPEPWDAAIHHYWQAKHVKVIEIAVTTCGVPISHTKFPFDEGENNIADFMGATWPAHNQHTTRPTYLAIDKGCKVMTTLNTRQELQGAHGWMATTNIKVDTWHYNGHGIDDLCTTWCNPNDQHDPNLIQLTPDTAPTHRANANAARGQGRRAQGRQTAVDGTRLQRAFNFEAAEHLNADLGKYSASMTKMKPENQDLFLCILLKEQADRIMASSVPVD</sequence>
<dbReference type="Pfam" id="PF18721">
    <property type="entry name" value="CxC6"/>
    <property type="match status" value="1"/>
</dbReference>
<dbReference type="InParanoid" id="A0A067PTM6"/>
<protein>
    <recommendedName>
        <fullName evidence="1">CxC6 like cysteine cluster associated with KDZ domain-containing protein</fullName>
    </recommendedName>
</protein>
<dbReference type="Proteomes" id="UP000027265">
    <property type="component" value="Unassembled WGS sequence"/>
</dbReference>
<accession>A0A067PTM6</accession>
<dbReference type="HOGENOM" id="CLU_004966_2_0_1"/>
<gene>
    <name evidence="2" type="ORF">JAAARDRAFT_129478</name>
</gene>
<name>A0A067PTM6_9AGAM</name>
<feature type="non-terminal residue" evidence="2">
    <location>
        <position position="1"/>
    </location>
</feature>
<dbReference type="EMBL" id="KL197718">
    <property type="protein sequence ID" value="KDQ58079.1"/>
    <property type="molecule type" value="Genomic_DNA"/>
</dbReference>
<proteinExistence type="predicted"/>
<evidence type="ECO:0000313" key="2">
    <source>
        <dbReference type="EMBL" id="KDQ58079.1"/>
    </source>
</evidence>
<dbReference type="OrthoDB" id="2527272at2759"/>
<keyword evidence="3" id="KW-1185">Reference proteome</keyword>
<reference evidence="3" key="1">
    <citation type="journal article" date="2014" name="Proc. Natl. Acad. Sci. U.S.A.">
        <title>Extensive sampling of basidiomycete genomes demonstrates inadequacy of the white-rot/brown-rot paradigm for wood decay fungi.</title>
        <authorList>
            <person name="Riley R."/>
            <person name="Salamov A.A."/>
            <person name="Brown D.W."/>
            <person name="Nagy L.G."/>
            <person name="Floudas D."/>
            <person name="Held B.W."/>
            <person name="Levasseur A."/>
            <person name="Lombard V."/>
            <person name="Morin E."/>
            <person name="Otillar R."/>
            <person name="Lindquist E.A."/>
            <person name="Sun H."/>
            <person name="LaButti K.M."/>
            <person name="Schmutz J."/>
            <person name="Jabbour D."/>
            <person name="Luo H."/>
            <person name="Baker S.E."/>
            <person name="Pisabarro A.G."/>
            <person name="Walton J.D."/>
            <person name="Blanchette R.A."/>
            <person name="Henrissat B."/>
            <person name="Martin F."/>
            <person name="Cullen D."/>
            <person name="Hibbett D.S."/>
            <person name="Grigoriev I.V."/>
        </authorList>
    </citation>
    <scope>NUCLEOTIDE SEQUENCE [LARGE SCALE GENOMIC DNA]</scope>
    <source>
        <strain evidence="3">MUCL 33604</strain>
    </source>
</reference>
<organism evidence="2 3">
    <name type="scientific">Jaapia argillacea MUCL 33604</name>
    <dbReference type="NCBI Taxonomy" id="933084"/>
    <lineage>
        <taxon>Eukaryota</taxon>
        <taxon>Fungi</taxon>
        <taxon>Dikarya</taxon>
        <taxon>Basidiomycota</taxon>
        <taxon>Agaricomycotina</taxon>
        <taxon>Agaricomycetes</taxon>
        <taxon>Agaricomycetidae</taxon>
        <taxon>Jaapiales</taxon>
        <taxon>Jaapiaceae</taxon>
        <taxon>Jaapia</taxon>
    </lineage>
</organism>
<evidence type="ECO:0000313" key="3">
    <source>
        <dbReference type="Proteomes" id="UP000027265"/>
    </source>
</evidence>
<dbReference type="InterPro" id="IPR040898">
    <property type="entry name" value="CxC6"/>
</dbReference>